<organism evidence="3">
    <name type="scientific">Human herpesvirus 2</name>
    <name type="common">HHV-2</name>
    <name type="synonym">Human herpes simplex virus 2</name>
    <dbReference type="NCBI Taxonomy" id="10310"/>
    <lineage>
        <taxon>Viruses</taxon>
        <taxon>Duplodnaviria</taxon>
        <taxon>Heunggongvirae</taxon>
        <taxon>Peploviricota</taxon>
        <taxon>Herviviricetes</taxon>
        <taxon>Herpesvirales</taxon>
        <taxon>Orthoherpesviridae</taxon>
        <taxon>Alphaherpesvirinae</taxon>
        <taxon>Simplexvirus</taxon>
        <taxon>Simplexvirus humanalpha2</taxon>
    </lineage>
</organism>
<evidence type="ECO:0000256" key="1">
    <source>
        <dbReference type="SAM" id="MobiDB-lite"/>
    </source>
</evidence>
<protein>
    <submittedName>
        <fullName evidence="3">Uncharacterized protein</fullName>
    </submittedName>
</protein>
<dbReference type="EMBL" id="MH790660">
    <property type="protein sequence ID" value="QBH85132.1"/>
    <property type="molecule type" value="Genomic_DNA"/>
</dbReference>
<evidence type="ECO:0000313" key="3">
    <source>
        <dbReference type="EMBL" id="QBH85132.1"/>
    </source>
</evidence>
<evidence type="ECO:0000313" key="2">
    <source>
        <dbReference type="EMBL" id="QBH82916.1"/>
    </source>
</evidence>
<accession>A0A481TWW1</accession>
<organismHost>
    <name type="scientific">Homo sapiens</name>
    <name type="common">Human</name>
    <dbReference type="NCBI Taxonomy" id="9606"/>
</organismHost>
<proteinExistence type="predicted"/>
<sequence length="66" mass="6902">MSVATGVAMNSHTASCPWSMPARRGTWAQPKTGRGWAGPSRFPATTALRRYTAAALSSSGGAPRPR</sequence>
<feature type="region of interest" description="Disordered" evidence="1">
    <location>
        <begin position="1"/>
        <end position="40"/>
    </location>
</feature>
<dbReference type="EMBL" id="MH790635">
    <property type="protein sequence ID" value="QBH82916.1"/>
    <property type="molecule type" value="Genomic_DNA"/>
</dbReference>
<reference evidence="3" key="1">
    <citation type="submission" date="2018-08" db="EMBL/GenBank/DDBJ databases">
        <title>HSV2 whole genome sequences from clinical isolates.</title>
        <authorList>
            <person name="Roychoudhury P."/>
            <person name="Greninger A.L."/>
            <person name="Jerome K.R."/>
            <person name="Johnston C."/>
            <person name="Wald A."/>
            <person name="Xie H."/>
        </authorList>
    </citation>
    <scope>NUCLEOTIDE SEQUENCE</scope>
    <source>
        <strain evidence="3">2008-483</strain>
        <strain evidence="2">2010-8179</strain>
    </source>
</reference>
<name>A0A481TWW1_HHV2</name>